<keyword evidence="3" id="KW-1185">Reference proteome</keyword>
<evidence type="ECO:0000256" key="1">
    <source>
        <dbReference type="SAM" id="MobiDB-lite"/>
    </source>
</evidence>
<organism evidence="2 3">
    <name type="scientific">Phialemonium thermophilum</name>
    <dbReference type="NCBI Taxonomy" id="223376"/>
    <lineage>
        <taxon>Eukaryota</taxon>
        <taxon>Fungi</taxon>
        <taxon>Dikarya</taxon>
        <taxon>Ascomycota</taxon>
        <taxon>Pezizomycotina</taxon>
        <taxon>Sordariomycetes</taxon>
        <taxon>Sordariomycetidae</taxon>
        <taxon>Cephalothecales</taxon>
        <taxon>Cephalothecaceae</taxon>
        <taxon>Phialemonium</taxon>
    </lineage>
</organism>
<reference evidence="2 3" key="1">
    <citation type="journal article" date="2024" name="Commun. Biol.">
        <title>Comparative genomic analysis of thermophilic fungi reveals convergent evolutionary adaptations and gene losses.</title>
        <authorList>
            <person name="Steindorff A.S."/>
            <person name="Aguilar-Pontes M.V."/>
            <person name="Robinson A.J."/>
            <person name="Andreopoulos B."/>
            <person name="LaButti K."/>
            <person name="Kuo A."/>
            <person name="Mondo S."/>
            <person name="Riley R."/>
            <person name="Otillar R."/>
            <person name="Haridas S."/>
            <person name="Lipzen A."/>
            <person name="Grimwood J."/>
            <person name="Schmutz J."/>
            <person name="Clum A."/>
            <person name="Reid I.D."/>
            <person name="Moisan M.C."/>
            <person name="Butler G."/>
            <person name="Nguyen T.T.M."/>
            <person name="Dewar K."/>
            <person name="Conant G."/>
            <person name="Drula E."/>
            <person name="Henrissat B."/>
            <person name="Hansel C."/>
            <person name="Singer S."/>
            <person name="Hutchinson M.I."/>
            <person name="de Vries R.P."/>
            <person name="Natvig D.O."/>
            <person name="Powell A.J."/>
            <person name="Tsang A."/>
            <person name="Grigoriev I.V."/>
        </authorList>
    </citation>
    <scope>NUCLEOTIDE SEQUENCE [LARGE SCALE GENOMIC DNA]</scope>
    <source>
        <strain evidence="2 3">ATCC 24622</strain>
    </source>
</reference>
<name>A0ABR3Y2G6_9PEZI</name>
<feature type="compositionally biased region" description="Polar residues" evidence="1">
    <location>
        <begin position="155"/>
        <end position="181"/>
    </location>
</feature>
<feature type="compositionally biased region" description="Low complexity" evidence="1">
    <location>
        <begin position="288"/>
        <end position="302"/>
    </location>
</feature>
<evidence type="ECO:0000313" key="3">
    <source>
        <dbReference type="Proteomes" id="UP001586593"/>
    </source>
</evidence>
<sequence length="737" mass="79295">MFNMMALMPSAASSCPDLTSLCSESVKAGRAADKKSYSMDCNLPEMLVQDLEMSESVFMLKHMTAGAPTSGLAAGEEQQADLPVDLTSTAQAAHYHRLLTTMQSLRALDEWSSKLDFAFNRGESFPGEDPASDSTSESSCEETEPPPIRLRHQSVETAPSSVTSGCAASPSQKSQIDTSPSMPRDRQGSWVDLDQDETEPDPSPSQEPPRRPHSRRPNSSQGFCSPRDTMQKGPFRSSEPAKEGFFMPFHLPVTYGPSGERPRTSSGNPSMDDKLPLCPLFPPPTRGSSLQHQHQHSASESSMGLVDSSKSSGRTAISSGAALNQENEWPSSPPSNLKAGVCDRGTIDGTAFLDDSQAVKPAPNTPAGHERATRSSLHEGDDAVWITGHRLPRSSTDPQAGRTLDQVPERPRSDLKLELSPLSKKHMGHTAPGVPLPPDVVETLRVSVVCFPETMLLSSSLSIETIRNYSKKVRHDTHRKSTDEQALLSLSSSQAVDSRRRWKLSALRAPRKAHAPQGNAWSRPALAQPSAGITANTEEELGDGDMANAPAPKWQSLKNIFPAGSDYLCDALYAHLVAYNYIGSLCGRDPTVRPLGRDTNREGADYDEGVRREQSGSAIPKKAASLLGLSGPGQDPSSGPAVRNFGRRPVNLFTGERSTGAATSATAREDPSVRELHAGLGKCIASLVSTLKLTGDSNESFHEAHDIMAVKPDLAGDLEPLLLRALCEVVRCSEEAL</sequence>
<feature type="region of interest" description="Disordered" evidence="1">
    <location>
        <begin position="593"/>
        <end position="646"/>
    </location>
</feature>
<proteinExistence type="predicted"/>
<accession>A0ABR3Y2G6</accession>
<feature type="compositionally biased region" description="Polar residues" evidence="1">
    <location>
        <begin position="308"/>
        <end position="330"/>
    </location>
</feature>
<feature type="compositionally biased region" description="Low complexity" evidence="1">
    <location>
        <begin position="128"/>
        <end position="138"/>
    </location>
</feature>
<comment type="caution">
    <text evidence="2">The sequence shown here is derived from an EMBL/GenBank/DDBJ whole genome shotgun (WGS) entry which is preliminary data.</text>
</comment>
<gene>
    <name evidence="2" type="ORF">VTK73DRAFT_2757</name>
</gene>
<dbReference type="EMBL" id="JAZHXJ010000018">
    <property type="protein sequence ID" value="KAL1882043.1"/>
    <property type="molecule type" value="Genomic_DNA"/>
</dbReference>
<dbReference type="Proteomes" id="UP001586593">
    <property type="component" value="Unassembled WGS sequence"/>
</dbReference>
<protein>
    <submittedName>
        <fullName evidence="2">Uncharacterized protein</fullName>
    </submittedName>
</protein>
<feature type="region of interest" description="Disordered" evidence="1">
    <location>
        <begin position="122"/>
        <end position="414"/>
    </location>
</feature>
<feature type="compositionally biased region" description="Basic and acidic residues" evidence="1">
    <location>
        <begin position="595"/>
        <end position="614"/>
    </location>
</feature>
<evidence type="ECO:0000313" key="2">
    <source>
        <dbReference type="EMBL" id="KAL1882043.1"/>
    </source>
</evidence>
<feature type="compositionally biased region" description="Basic and acidic residues" evidence="1">
    <location>
        <begin position="368"/>
        <end position="381"/>
    </location>
</feature>